<reference evidence="1 2" key="2">
    <citation type="submission" date="2009-02" db="EMBL/GenBank/DDBJ databases">
        <title>Draft genome sequence of Clostridium methylpentosum (DSM 5476).</title>
        <authorList>
            <person name="Sudarsanam P."/>
            <person name="Ley R."/>
            <person name="Guruge J."/>
            <person name="Turnbaugh P.J."/>
            <person name="Mahowald M."/>
            <person name="Liep D."/>
            <person name="Gordon J."/>
        </authorList>
    </citation>
    <scope>NUCLEOTIDE SEQUENCE [LARGE SCALE GENOMIC DNA]</scope>
    <source>
        <strain evidence="1 2">DSM 5476</strain>
    </source>
</reference>
<gene>
    <name evidence="1" type="ORF">CLOSTMETH_00840</name>
</gene>
<reference evidence="1 2" key="1">
    <citation type="submission" date="2009-01" db="EMBL/GenBank/DDBJ databases">
        <authorList>
            <person name="Fulton L."/>
            <person name="Clifton S."/>
            <person name="Fulton B."/>
            <person name="Xu J."/>
            <person name="Minx P."/>
            <person name="Pepin K.H."/>
            <person name="Johnson M."/>
            <person name="Bhonagiri V."/>
            <person name="Nash W.E."/>
            <person name="Mardis E.R."/>
            <person name="Wilson R.K."/>
        </authorList>
    </citation>
    <scope>NUCLEOTIDE SEQUENCE [LARGE SCALE GENOMIC DNA]</scope>
    <source>
        <strain evidence="1 2">DSM 5476</strain>
    </source>
</reference>
<comment type="caution">
    <text evidence="1">The sequence shown here is derived from an EMBL/GenBank/DDBJ whole genome shotgun (WGS) entry which is preliminary data.</text>
</comment>
<accession>C0EAI5</accession>
<proteinExistence type="predicted"/>
<dbReference type="Proteomes" id="UP000003340">
    <property type="component" value="Unassembled WGS sequence"/>
</dbReference>
<dbReference type="HOGENOM" id="CLU_3198137_0_0_9"/>
<sequence length="45" mass="5073">MPTDISLELCQNSRVFSLSGIKILSRIYPLDSISVPLNQLANIRR</sequence>
<organism evidence="1 2">
    <name type="scientific">[Clostridium] methylpentosum DSM 5476</name>
    <dbReference type="NCBI Taxonomy" id="537013"/>
    <lineage>
        <taxon>Bacteria</taxon>
        <taxon>Bacillati</taxon>
        <taxon>Bacillota</taxon>
        <taxon>Clostridia</taxon>
        <taxon>Eubacteriales</taxon>
        <taxon>Oscillospiraceae</taxon>
        <taxon>Oscillospiraceae incertae sedis</taxon>
    </lineage>
</organism>
<dbReference type="EMBL" id="ACEC01000032">
    <property type="protein sequence ID" value="EEG31530.1"/>
    <property type="molecule type" value="Genomic_DNA"/>
</dbReference>
<keyword evidence="2" id="KW-1185">Reference proteome</keyword>
<protein>
    <submittedName>
        <fullName evidence="1">Uncharacterized protein</fullName>
    </submittedName>
</protein>
<dbReference type="AlphaFoldDB" id="C0EAI5"/>
<name>C0EAI5_9FIRM</name>
<evidence type="ECO:0000313" key="2">
    <source>
        <dbReference type="Proteomes" id="UP000003340"/>
    </source>
</evidence>
<evidence type="ECO:0000313" key="1">
    <source>
        <dbReference type="EMBL" id="EEG31530.1"/>
    </source>
</evidence>